<dbReference type="AlphaFoldDB" id="A0AAV4QX74"/>
<accession>A0AAV4QX74</accession>
<protein>
    <submittedName>
        <fullName evidence="1">Uncharacterized protein</fullName>
    </submittedName>
</protein>
<sequence>MKSNLHFGSTRGAGLNLIESKKAVLSPEIPEKCCQPGALAEVACCRSLFVSAPVSSSRLGADSNDGVRSVDLSCQEHRRREVVVTGDWMELLLDFPHLLSDRMLAVYTSLLFFSSFKWLMAQSLSNFSFRLSV</sequence>
<evidence type="ECO:0000313" key="1">
    <source>
        <dbReference type="EMBL" id="GIY12303.1"/>
    </source>
</evidence>
<proteinExistence type="predicted"/>
<comment type="caution">
    <text evidence="1">The sequence shown here is derived from an EMBL/GenBank/DDBJ whole genome shotgun (WGS) entry which is preliminary data.</text>
</comment>
<dbReference type="EMBL" id="BPLR01006772">
    <property type="protein sequence ID" value="GIY12303.1"/>
    <property type="molecule type" value="Genomic_DNA"/>
</dbReference>
<name>A0AAV4QX74_CAEEX</name>
<organism evidence="1 2">
    <name type="scientific">Caerostris extrusa</name>
    <name type="common">Bark spider</name>
    <name type="synonym">Caerostris bankana</name>
    <dbReference type="NCBI Taxonomy" id="172846"/>
    <lineage>
        <taxon>Eukaryota</taxon>
        <taxon>Metazoa</taxon>
        <taxon>Ecdysozoa</taxon>
        <taxon>Arthropoda</taxon>
        <taxon>Chelicerata</taxon>
        <taxon>Arachnida</taxon>
        <taxon>Araneae</taxon>
        <taxon>Araneomorphae</taxon>
        <taxon>Entelegynae</taxon>
        <taxon>Araneoidea</taxon>
        <taxon>Araneidae</taxon>
        <taxon>Caerostris</taxon>
    </lineage>
</organism>
<evidence type="ECO:0000313" key="2">
    <source>
        <dbReference type="Proteomes" id="UP001054945"/>
    </source>
</evidence>
<gene>
    <name evidence="1" type="ORF">CEXT_426881</name>
</gene>
<keyword evidence="2" id="KW-1185">Reference proteome</keyword>
<reference evidence="1 2" key="1">
    <citation type="submission" date="2021-06" db="EMBL/GenBank/DDBJ databases">
        <title>Caerostris extrusa draft genome.</title>
        <authorList>
            <person name="Kono N."/>
            <person name="Arakawa K."/>
        </authorList>
    </citation>
    <scope>NUCLEOTIDE SEQUENCE [LARGE SCALE GENOMIC DNA]</scope>
</reference>
<dbReference type="Proteomes" id="UP001054945">
    <property type="component" value="Unassembled WGS sequence"/>
</dbReference>